<comment type="caution">
    <text evidence="6">The sequence shown here is derived from an EMBL/GenBank/DDBJ whole genome shotgun (WGS) entry which is preliminary data.</text>
</comment>
<dbReference type="RefSeq" id="WP_163610556.1">
    <property type="nucleotide sequence ID" value="NZ_JAAGWB010000015.1"/>
</dbReference>
<feature type="compositionally biased region" description="Low complexity" evidence="2">
    <location>
        <begin position="27"/>
        <end position="58"/>
    </location>
</feature>
<feature type="coiled-coil region" evidence="1">
    <location>
        <begin position="181"/>
        <end position="215"/>
    </location>
</feature>
<feature type="domain" description="DUF4349" evidence="5">
    <location>
        <begin position="60"/>
        <end position="269"/>
    </location>
</feature>
<feature type="region of interest" description="Disordered" evidence="2">
    <location>
        <begin position="24"/>
        <end position="58"/>
    </location>
</feature>
<dbReference type="EMBL" id="JAAGWH010000015">
    <property type="protein sequence ID" value="NEK94097.1"/>
    <property type="molecule type" value="Genomic_DNA"/>
</dbReference>
<evidence type="ECO:0000256" key="2">
    <source>
        <dbReference type="SAM" id="MobiDB-lite"/>
    </source>
</evidence>
<sequence length="290" mass="29045">MRRLRSTAVTVLAVVVLAGCSASTDTGSGASEAVGAAADASGPGAPQAVPGVPGAAQPDRQVVQTGSASVAVEDPAAGAQRVSGLVEAAGGRVEERTERAASQDEEDGAGATADLVVRVPADALSGVLADLEELGDVGSVSVSRSDVTATVVDLDARISALQSSATRLQGLMDGAATTEALLAAEKALSERQSQLEQLQSQRASLADQVELSTLRVQLRPFGVAPVGGPDGFLEGLGTGWRALVTTVGATLVVLGVVLPWMAVAALLTAGALALLRLVRRRTSVEAPAQG</sequence>
<reference evidence="7 9" key="2">
    <citation type="submission" date="2020-02" db="EMBL/GenBank/DDBJ databases">
        <title>The WGS of Modestobacter muralis DSM 100205.</title>
        <authorList>
            <person name="Jiang Z."/>
        </authorList>
    </citation>
    <scope>NUCLEOTIDE SEQUENCE [LARGE SCALE GENOMIC DNA]</scope>
    <source>
        <strain evidence="7 9">DSM 100205</strain>
    </source>
</reference>
<keyword evidence="4" id="KW-0732">Signal</keyword>
<evidence type="ECO:0000313" key="6">
    <source>
        <dbReference type="EMBL" id="NEK94097.1"/>
    </source>
</evidence>
<evidence type="ECO:0000313" key="8">
    <source>
        <dbReference type="Proteomes" id="UP000468828"/>
    </source>
</evidence>
<evidence type="ECO:0000313" key="9">
    <source>
        <dbReference type="Proteomes" id="UP000471152"/>
    </source>
</evidence>
<dbReference type="Proteomes" id="UP000471152">
    <property type="component" value="Unassembled WGS sequence"/>
</dbReference>
<feature type="signal peptide" evidence="4">
    <location>
        <begin position="1"/>
        <end position="24"/>
    </location>
</feature>
<feature type="compositionally biased region" description="Basic and acidic residues" evidence="2">
    <location>
        <begin position="92"/>
        <end position="102"/>
    </location>
</feature>
<reference evidence="6 8" key="1">
    <citation type="submission" date="2020-01" db="EMBL/GenBank/DDBJ databases">
        <title>the WGS Modestobacter muralis CPCC 204518.</title>
        <authorList>
            <person name="Jiang Z."/>
        </authorList>
    </citation>
    <scope>NUCLEOTIDE SEQUENCE [LARGE SCALE GENOMIC DNA]</scope>
    <source>
        <strain evidence="6 8">DSM 100205</strain>
    </source>
</reference>
<dbReference type="EMBL" id="JAAGWB010000015">
    <property type="protein sequence ID" value="NEN50864.1"/>
    <property type="molecule type" value="Genomic_DNA"/>
</dbReference>
<keyword evidence="1" id="KW-0175">Coiled coil</keyword>
<protein>
    <submittedName>
        <fullName evidence="6">DUF4349 domain-containing protein</fullName>
    </submittedName>
</protein>
<feature type="chain" id="PRO_5038252058" evidence="4">
    <location>
        <begin position="25"/>
        <end position="290"/>
    </location>
</feature>
<feature type="region of interest" description="Disordered" evidence="2">
    <location>
        <begin position="89"/>
        <end position="113"/>
    </location>
</feature>
<organism evidence="6 8">
    <name type="scientific">Modestobacter muralis</name>
    <dbReference type="NCBI Taxonomy" id="1608614"/>
    <lineage>
        <taxon>Bacteria</taxon>
        <taxon>Bacillati</taxon>
        <taxon>Actinomycetota</taxon>
        <taxon>Actinomycetes</taxon>
        <taxon>Geodermatophilales</taxon>
        <taxon>Geodermatophilaceae</taxon>
        <taxon>Modestobacter</taxon>
    </lineage>
</organism>
<name>A0A6P0ESK8_9ACTN</name>
<gene>
    <name evidence="7" type="ORF">G3R41_07895</name>
    <name evidence="6" type="ORF">GCU67_07895</name>
</gene>
<dbReference type="AlphaFoldDB" id="A0A6P0ESK8"/>
<proteinExistence type="predicted"/>
<keyword evidence="3" id="KW-1133">Transmembrane helix</keyword>
<evidence type="ECO:0000259" key="5">
    <source>
        <dbReference type="Pfam" id="PF14257"/>
    </source>
</evidence>
<evidence type="ECO:0000256" key="1">
    <source>
        <dbReference type="SAM" id="Coils"/>
    </source>
</evidence>
<dbReference type="Pfam" id="PF14257">
    <property type="entry name" value="DUF4349"/>
    <property type="match status" value="1"/>
</dbReference>
<feature type="transmembrane region" description="Helical" evidence="3">
    <location>
        <begin position="251"/>
        <end position="275"/>
    </location>
</feature>
<dbReference type="Proteomes" id="UP000468828">
    <property type="component" value="Unassembled WGS sequence"/>
</dbReference>
<evidence type="ECO:0000256" key="3">
    <source>
        <dbReference type="SAM" id="Phobius"/>
    </source>
</evidence>
<dbReference type="PROSITE" id="PS51257">
    <property type="entry name" value="PROKAR_LIPOPROTEIN"/>
    <property type="match status" value="1"/>
</dbReference>
<keyword evidence="8" id="KW-1185">Reference proteome</keyword>
<evidence type="ECO:0000256" key="4">
    <source>
        <dbReference type="SAM" id="SignalP"/>
    </source>
</evidence>
<accession>A0A6P0ESK8</accession>
<dbReference type="InterPro" id="IPR025645">
    <property type="entry name" value="DUF4349"/>
</dbReference>
<keyword evidence="3" id="KW-0812">Transmembrane</keyword>
<keyword evidence="3" id="KW-0472">Membrane</keyword>
<evidence type="ECO:0000313" key="7">
    <source>
        <dbReference type="EMBL" id="NEN50864.1"/>
    </source>
</evidence>